<dbReference type="PANTHER" id="PTHR22600:SF57">
    <property type="entry name" value="BETA-N-ACETYLHEXOSAMINIDASE"/>
    <property type="match status" value="1"/>
</dbReference>
<evidence type="ECO:0000256" key="5">
    <source>
        <dbReference type="ARBA" id="ARBA00023295"/>
    </source>
</evidence>
<dbReference type="InterPro" id="IPR017853">
    <property type="entry name" value="GH"/>
</dbReference>
<evidence type="ECO:0000256" key="4">
    <source>
        <dbReference type="ARBA" id="ARBA00022801"/>
    </source>
</evidence>
<sequence length="556" mass="64197">MRIFRPTTRFCLLMTLVLLYSACGKEKRNVEKVGIIPQPVEMEFKNDVFVMDEDTKISYPESFARVAGFFSDYVANLSAIRMEKTPEDAKNTIVFKEDSSIDNEEGYKLSVQPKKIIISASSPKGAFYAVQSLRQLMPVALEEGNYKEDGDKEISIPTVEVYDEPRFAYRGQMLDVGRHFFPVEFIKKYIDLMSMFKFNKFHWHLTEDQGWRIEIKKYPKLTEVGAYRDSTIIGHYYDEPREWDTRKYGGFYTQEEVKEVVKYAQERYVTVIPEIEMPGHSEAALASYPELGCTGGPYQVQGIWGIHSNIYCTKEETFTFLEGVLDEVMALFPSKYIHIGGDEAPKDKWEQCDVCQALIRSEGLADEHELQSYFIQRIEKYLNSKGREIIGWDEILEGGLAPNATVMSWRGTEGAVEAAKQHHDVIMTPTAYCYLDYYQYKEDKEKKEPLAIGGYLPMKKVYSFEPIPEELTAEEAKYVLGSQVNLWTEYIDSPEKVEYMEYPRAIAMGEVAWSAKERKDFDDFLYRLEPVLRRLDAMGVNYGDKNEDGEPLPEAK</sequence>
<evidence type="ECO:0000259" key="8">
    <source>
        <dbReference type="Pfam" id="PF02838"/>
    </source>
</evidence>
<evidence type="ECO:0000259" key="7">
    <source>
        <dbReference type="Pfam" id="PF00728"/>
    </source>
</evidence>
<dbReference type="CDD" id="cd06563">
    <property type="entry name" value="GH20_chitobiase-like"/>
    <property type="match status" value="1"/>
</dbReference>
<evidence type="ECO:0000313" key="9">
    <source>
        <dbReference type="EMBL" id="SFW68744.1"/>
    </source>
</evidence>
<dbReference type="GO" id="GO:0004563">
    <property type="term" value="F:beta-N-acetylhexosaminidase activity"/>
    <property type="evidence" value="ECO:0007669"/>
    <property type="project" value="UniProtKB-EC"/>
</dbReference>
<dbReference type="GO" id="GO:0030203">
    <property type="term" value="P:glycosaminoglycan metabolic process"/>
    <property type="evidence" value="ECO:0007669"/>
    <property type="project" value="TreeGrafter"/>
</dbReference>
<dbReference type="SUPFAM" id="SSF51445">
    <property type="entry name" value="(Trans)glycosidases"/>
    <property type="match status" value="1"/>
</dbReference>
<dbReference type="GO" id="GO:0005975">
    <property type="term" value="P:carbohydrate metabolic process"/>
    <property type="evidence" value="ECO:0007669"/>
    <property type="project" value="InterPro"/>
</dbReference>
<dbReference type="AlphaFoldDB" id="A0A1K1R9I6"/>
<name>A0A1K1R9I6_9FLAO</name>
<dbReference type="InterPro" id="IPR015883">
    <property type="entry name" value="Glyco_hydro_20_cat"/>
</dbReference>
<organism evidence="9 10">
    <name type="scientific">Sinomicrobium oceani</name>
    <dbReference type="NCBI Taxonomy" id="1150368"/>
    <lineage>
        <taxon>Bacteria</taxon>
        <taxon>Pseudomonadati</taxon>
        <taxon>Bacteroidota</taxon>
        <taxon>Flavobacteriia</taxon>
        <taxon>Flavobacteriales</taxon>
        <taxon>Flavobacteriaceae</taxon>
        <taxon>Sinomicrobium</taxon>
    </lineage>
</organism>
<evidence type="ECO:0000256" key="2">
    <source>
        <dbReference type="ARBA" id="ARBA00006285"/>
    </source>
</evidence>
<dbReference type="Gene3D" id="3.20.20.80">
    <property type="entry name" value="Glycosidases"/>
    <property type="match status" value="1"/>
</dbReference>
<dbReference type="PRINTS" id="PR00738">
    <property type="entry name" value="GLHYDRLASE20"/>
</dbReference>
<evidence type="ECO:0000256" key="1">
    <source>
        <dbReference type="ARBA" id="ARBA00001231"/>
    </source>
</evidence>
<protein>
    <recommendedName>
        <fullName evidence="3">beta-N-acetylhexosaminidase</fullName>
        <ecNumber evidence="3">3.2.1.52</ecNumber>
    </recommendedName>
</protein>
<evidence type="ECO:0000313" key="10">
    <source>
        <dbReference type="Proteomes" id="UP000182248"/>
    </source>
</evidence>
<dbReference type="STRING" id="1150368.SAMN02927921_03318"/>
<dbReference type="Pfam" id="PF02838">
    <property type="entry name" value="Glyco_hydro_20b"/>
    <property type="match status" value="1"/>
</dbReference>
<dbReference type="Pfam" id="PF00728">
    <property type="entry name" value="Glyco_hydro_20"/>
    <property type="match status" value="1"/>
</dbReference>
<dbReference type="Proteomes" id="UP000182248">
    <property type="component" value="Unassembled WGS sequence"/>
</dbReference>
<dbReference type="GO" id="GO:0016020">
    <property type="term" value="C:membrane"/>
    <property type="evidence" value="ECO:0007669"/>
    <property type="project" value="TreeGrafter"/>
</dbReference>
<comment type="catalytic activity">
    <reaction evidence="1">
        <text>Hydrolysis of terminal non-reducing N-acetyl-D-hexosamine residues in N-acetyl-beta-D-hexosaminides.</text>
        <dbReference type="EC" id="3.2.1.52"/>
    </reaction>
</comment>
<dbReference type="EC" id="3.2.1.52" evidence="3"/>
<accession>A0A1K1R9I6</accession>
<keyword evidence="5" id="KW-0326">Glycosidase</keyword>
<dbReference type="EMBL" id="FPJE01000021">
    <property type="protein sequence ID" value="SFW68744.1"/>
    <property type="molecule type" value="Genomic_DNA"/>
</dbReference>
<evidence type="ECO:0000256" key="3">
    <source>
        <dbReference type="ARBA" id="ARBA00012663"/>
    </source>
</evidence>
<dbReference type="InterPro" id="IPR025705">
    <property type="entry name" value="Beta_hexosaminidase_sua/sub"/>
</dbReference>
<dbReference type="PANTHER" id="PTHR22600">
    <property type="entry name" value="BETA-HEXOSAMINIDASE"/>
    <property type="match status" value="1"/>
</dbReference>
<gene>
    <name evidence="9" type="ORF">SAMN02927921_03318</name>
</gene>
<evidence type="ECO:0000256" key="6">
    <source>
        <dbReference type="PIRSR" id="PIRSR625705-1"/>
    </source>
</evidence>
<dbReference type="Gene3D" id="3.30.379.10">
    <property type="entry name" value="Chitobiase/beta-hexosaminidase domain 2-like"/>
    <property type="match status" value="1"/>
</dbReference>
<dbReference type="SUPFAM" id="SSF55545">
    <property type="entry name" value="beta-N-acetylhexosaminidase-like domain"/>
    <property type="match status" value="1"/>
</dbReference>
<proteinExistence type="inferred from homology"/>
<dbReference type="PIRSF" id="PIRSF001093">
    <property type="entry name" value="B-hxosamndse_ab_euk"/>
    <property type="match status" value="1"/>
</dbReference>
<reference evidence="9 10" key="1">
    <citation type="submission" date="2016-11" db="EMBL/GenBank/DDBJ databases">
        <authorList>
            <person name="Jaros S."/>
            <person name="Januszkiewicz K."/>
            <person name="Wedrychowicz H."/>
        </authorList>
    </citation>
    <scope>NUCLEOTIDE SEQUENCE [LARGE SCALE GENOMIC DNA]</scope>
    <source>
        <strain evidence="9 10">CGMCC 1.12145</strain>
    </source>
</reference>
<dbReference type="InterPro" id="IPR029018">
    <property type="entry name" value="Hex-like_dom2"/>
</dbReference>
<dbReference type="RefSeq" id="WP_072318503.1">
    <property type="nucleotide sequence ID" value="NZ_FPJE01000021.1"/>
</dbReference>
<comment type="similarity">
    <text evidence="2">Belongs to the glycosyl hydrolase 20 family.</text>
</comment>
<dbReference type="InterPro" id="IPR015882">
    <property type="entry name" value="HEX_bac_N"/>
</dbReference>
<keyword evidence="10" id="KW-1185">Reference proteome</keyword>
<keyword evidence="4" id="KW-0378">Hydrolase</keyword>
<feature type="domain" description="Beta-hexosaminidase bacterial type N-terminal" evidence="8">
    <location>
        <begin position="34"/>
        <end position="163"/>
    </location>
</feature>
<feature type="active site" description="Proton donor" evidence="6">
    <location>
        <position position="343"/>
    </location>
</feature>
<feature type="domain" description="Glycoside hydrolase family 20 catalytic" evidence="7">
    <location>
        <begin position="167"/>
        <end position="515"/>
    </location>
</feature>